<dbReference type="PROSITE" id="PS00482">
    <property type="entry name" value="DIHYDROOROTASE_1"/>
    <property type="match status" value="1"/>
</dbReference>
<dbReference type="GO" id="GO:0016812">
    <property type="term" value="F:hydrolase activity, acting on carbon-nitrogen (but not peptide) bonds, in cyclic amides"/>
    <property type="evidence" value="ECO:0007669"/>
    <property type="project" value="InterPro"/>
</dbReference>
<dbReference type="Gene3D" id="3.20.20.140">
    <property type="entry name" value="Metal-dependent hydrolases"/>
    <property type="match status" value="1"/>
</dbReference>
<dbReference type="InterPro" id="IPR032465">
    <property type="entry name" value="ACMSD"/>
</dbReference>
<name>B9L4F5_THERP</name>
<evidence type="ECO:0000256" key="2">
    <source>
        <dbReference type="ARBA" id="ARBA00022723"/>
    </source>
</evidence>
<reference evidence="6 7" key="1">
    <citation type="journal article" date="2009" name="PLoS ONE">
        <title>Complete genome sequence of the aerobic CO-oxidizing thermophile Thermomicrobium roseum.</title>
        <authorList>
            <person name="Wu D."/>
            <person name="Raymond J."/>
            <person name="Wu M."/>
            <person name="Chatterji S."/>
            <person name="Ren Q."/>
            <person name="Graham J.E."/>
            <person name="Bryant D.A."/>
            <person name="Robb F."/>
            <person name="Colman A."/>
            <person name="Tallon L.J."/>
            <person name="Badger J.H."/>
            <person name="Madupu R."/>
            <person name="Ward N.L."/>
            <person name="Eisen J.A."/>
        </authorList>
    </citation>
    <scope>NUCLEOTIDE SEQUENCE [LARGE SCALE GENOMIC DNA]</scope>
    <source>
        <strain evidence="7">ATCC 27502 / DSM 5159 / P-2</strain>
        <plasmid evidence="6">unnamed</plasmid>
    </source>
</reference>
<proteinExistence type="predicted"/>
<evidence type="ECO:0000256" key="4">
    <source>
        <dbReference type="ARBA" id="ARBA00023239"/>
    </source>
</evidence>
<accession>B9L4F5</accession>
<dbReference type="HOGENOM" id="CLU_044590_4_2_0"/>
<keyword evidence="3 6" id="KW-0378">Hydrolase</keyword>
<evidence type="ECO:0000256" key="1">
    <source>
        <dbReference type="ARBA" id="ARBA00002368"/>
    </source>
</evidence>
<keyword evidence="7" id="KW-1185">Reference proteome</keyword>
<comment type="function">
    <text evidence="1">Catalyzes the reversible cyclization of carbamoyl aspartate to dihydroorotate.</text>
</comment>
<dbReference type="AlphaFoldDB" id="B9L4F5"/>
<dbReference type="GO" id="GO:0016831">
    <property type="term" value="F:carboxy-lyase activity"/>
    <property type="evidence" value="ECO:0007669"/>
    <property type="project" value="InterPro"/>
</dbReference>
<dbReference type="InterPro" id="IPR032466">
    <property type="entry name" value="Metal_Hydrolase"/>
</dbReference>
<dbReference type="Proteomes" id="UP000000447">
    <property type="component" value="Plasmid unnamed"/>
</dbReference>
<feature type="domain" description="Amidohydrolase-related" evidence="5">
    <location>
        <begin position="18"/>
        <end position="289"/>
    </location>
</feature>
<geneLocation type="plasmid" evidence="7">
    <name>Tros</name>
</geneLocation>
<evidence type="ECO:0000259" key="5">
    <source>
        <dbReference type="Pfam" id="PF04909"/>
    </source>
</evidence>
<dbReference type="EMBL" id="CP001276">
    <property type="protein sequence ID" value="ACM06996.1"/>
    <property type="molecule type" value="Genomic_DNA"/>
</dbReference>
<dbReference type="eggNOG" id="COG2159">
    <property type="taxonomic scope" value="Bacteria"/>
</dbReference>
<dbReference type="KEGG" id="tro:trd_A0669"/>
<dbReference type="Pfam" id="PF04909">
    <property type="entry name" value="Amidohydro_2"/>
    <property type="match status" value="1"/>
</dbReference>
<dbReference type="GO" id="GO:0046872">
    <property type="term" value="F:metal ion binding"/>
    <property type="evidence" value="ECO:0007669"/>
    <property type="project" value="UniProtKB-KW"/>
</dbReference>
<keyword evidence="4" id="KW-0456">Lyase</keyword>
<dbReference type="SUPFAM" id="SSF51556">
    <property type="entry name" value="Metallo-dependent hydrolases"/>
    <property type="match status" value="1"/>
</dbReference>
<evidence type="ECO:0000256" key="3">
    <source>
        <dbReference type="ARBA" id="ARBA00022801"/>
    </source>
</evidence>
<dbReference type="PANTHER" id="PTHR21240">
    <property type="entry name" value="2-AMINO-3-CARBOXYLMUCONATE-6-SEMIALDEHYDE DECARBOXYLASE"/>
    <property type="match status" value="1"/>
</dbReference>
<evidence type="ECO:0000313" key="7">
    <source>
        <dbReference type="Proteomes" id="UP000000447"/>
    </source>
</evidence>
<sequence length="301" mass="33983">MDTTKGDSTVTTRRIDIIDIHVHVRTGDHAKVWERDRYVPANQEGFSDHPDAMADMYRELNGMAVIFDIDDETRTGLKASNEEIAQWVARHPDVYIGFGSVDPWKGKAAIIEVERCAALGLKGIKFHPAVQDFAPNDPRFFPLWETCARLGLAVLFHSGTTMAGAGQPGGAGIRLEYGRPIPYIDDIAARFPELRIIMAHPAWPWHEEQLAILRHKPNVFMDLSGWAPKYIPESVIRYANSLVQDKVFFGSDFPMLTPHRWLREFAELPIKDSVRPKILRDNAARFLGLTHLVEHALPASE</sequence>
<dbReference type="InterPro" id="IPR006680">
    <property type="entry name" value="Amidohydro-rel"/>
</dbReference>
<dbReference type="PANTHER" id="PTHR21240:SF19">
    <property type="entry name" value="CATALYTIC_ HYDROLASE"/>
    <property type="match status" value="1"/>
</dbReference>
<gene>
    <name evidence="6" type="ordered locus">trd_A0669</name>
</gene>
<keyword evidence="6" id="KW-0614">Plasmid</keyword>
<dbReference type="InterPro" id="IPR002195">
    <property type="entry name" value="Dihydroorotase_CS"/>
</dbReference>
<keyword evidence="2" id="KW-0479">Metal-binding</keyword>
<evidence type="ECO:0000313" key="6">
    <source>
        <dbReference type="EMBL" id="ACM06996.1"/>
    </source>
</evidence>
<organism evidence="6 7">
    <name type="scientific">Thermomicrobium roseum (strain ATCC 27502 / DSM 5159 / P-2)</name>
    <dbReference type="NCBI Taxonomy" id="309801"/>
    <lineage>
        <taxon>Bacteria</taxon>
        <taxon>Pseudomonadati</taxon>
        <taxon>Thermomicrobiota</taxon>
        <taxon>Thermomicrobia</taxon>
        <taxon>Thermomicrobiales</taxon>
        <taxon>Thermomicrobiaceae</taxon>
        <taxon>Thermomicrobium</taxon>
    </lineage>
</organism>
<protein>
    <submittedName>
        <fullName evidence="6">Amidohydrolase family protein</fullName>
    </submittedName>
</protein>